<reference evidence="2" key="2">
    <citation type="journal article" date="2021" name="PeerJ">
        <title>Extensive microbial diversity within the chicken gut microbiome revealed by metagenomics and culture.</title>
        <authorList>
            <person name="Gilroy R."/>
            <person name="Ravi A."/>
            <person name="Getino M."/>
            <person name="Pursley I."/>
            <person name="Horton D.L."/>
            <person name="Alikhan N.F."/>
            <person name="Baker D."/>
            <person name="Gharbi K."/>
            <person name="Hall N."/>
            <person name="Watson M."/>
            <person name="Adriaenssens E.M."/>
            <person name="Foster-Nyarko E."/>
            <person name="Jarju S."/>
            <person name="Secka A."/>
            <person name="Antonio M."/>
            <person name="Oren A."/>
            <person name="Chaudhuri R.R."/>
            <person name="La Ragione R."/>
            <person name="Hildebrand F."/>
            <person name="Pallen M.J."/>
        </authorList>
    </citation>
    <scope>NUCLEOTIDE SEQUENCE</scope>
    <source>
        <strain evidence="2">CHK147-3167</strain>
    </source>
</reference>
<dbReference type="Gene3D" id="1.25.40.10">
    <property type="entry name" value="Tetratricopeptide repeat domain"/>
    <property type="match status" value="1"/>
</dbReference>
<evidence type="ECO:0000313" key="3">
    <source>
        <dbReference type="Proteomes" id="UP000886786"/>
    </source>
</evidence>
<dbReference type="InterPro" id="IPR029044">
    <property type="entry name" value="Nucleotide-diphossugar_trans"/>
</dbReference>
<protein>
    <submittedName>
        <fullName evidence="2">Glycosyltransferase family 2 protein</fullName>
    </submittedName>
</protein>
<dbReference type="InterPro" id="IPR001173">
    <property type="entry name" value="Glyco_trans_2-like"/>
</dbReference>
<dbReference type="CDD" id="cd02511">
    <property type="entry name" value="Beta4Glucosyltransferase"/>
    <property type="match status" value="1"/>
</dbReference>
<dbReference type="Gene3D" id="3.90.550.10">
    <property type="entry name" value="Spore Coat Polysaccharide Biosynthesis Protein SpsA, Chain A"/>
    <property type="match status" value="1"/>
</dbReference>
<sequence>MKTISLCMIVKDEEAVLDKCLKSVHDLVDEIIIVDTGSTDKTKEIAKKYTDKIYDFKWVDDFAKARNYSFSKATKDYILWLDADDYIEEEDRKKFEELRKTIDGSVDIYTMIYIYSRDKNGNPTYVQRKHRLLKRENNYKWESPIHEFIKPTGKIKQTDIKIIHNKIKINEPNRNMRIFEKMIKEGHVFTLREEYCYAREFYYMKKIPTAIDKYETFVQKTIGDYEKNKHYLYMALLELSDCYKIIGNTAKELDTLFLILKNQIPTVTCLYKIGDLYRSQKKYSQAAYWLHLASNTKDNSNNPEYEKYLVCLDLGACYYYLKEYQKAYDANEQAGKIIPQDKSYLKNKAIYEKYL</sequence>
<dbReference type="PANTHER" id="PTHR43630:SF2">
    <property type="entry name" value="GLYCOSYLTRANSFERASE"/>
    <property type="match status" value="1"/>
</dbReference>
<dbReference type="EMBL" id="DVFV01000111">
    <property type="protein sequence ID" value="HIQ91252.1"/>
    <property type="molecule type" value="Genomic_DNA"/>
</dbReference>
<comment type="caution">
    <text evidence="2">The sequence shown here is derived from an EMBL/GenBank/DDBJ whole genome shotgun (WGS) entry which is preliminary data.</text>
</comment>
<dbReference type="AlphaFoldDB" id="A0A9D0ZSE1"/>
<name>A0A9D0ZSE1_9FIRM</name>
<organism evidence="2 3">
    <name type="scientific">Candidatus Coprosoma intestinipullorum</name>
    <dbReference type="NCBI Taxonomy" id="2840752"/>
    <lineage>
        <taxon>Bacteria</taxon>
        <taxon>Bacillati</taxon>
        <taxon>Bacillota</taxon>
        <taxon>Bacillota incertae sedis</taxon>
        <taxon>Candidatus Coprosoma</taxon>
    </lineage>
</organism>
<dbReference type="PANTHER" id="PTHR43630">
    <property type="entry name" value="POLY-BETA-1,6-N-ACETYL-D-GLUCOSAMINE SYNTHASE"/>
    <property type="match status" value="1"/>
</dbReference>
<dbReference type="Proteomes" id="UP000886786">
    <property type="component" value="Unassembled WGS sequence"/>
</dbReference>
<dbReference type="SUPFAM" id="SSF53448">
    <property type="entry name" value="Nucleotide-diphospho-sugar transferases"/>
    <property type="match status" value="1"/>
</dbReference>
<accession>A0A9D0ZSE1</accession>
<reference evidence="2" key="1">
    <citation type="submission" date="2020-10" db="EMBL/GenBank/DDBJ databases">
        <authorList>
            <person name="Gilroy R."/>
        </authorList>
    </citation>
    <scope>NUCLEOTIDE SEQUENCE</scope>
    <source>
        <strain evidence="2">CHK147-3167</strain>
    </source>
</reference>
<evidence type="ECO:0000313" key="2">
    <source>
        <dbReference type="EMBL" id="HIQ91252.1"/>
    </source>
</evidence>
<evidence type="ECO:0000259" key="1">
    <source>
        <dbReference type="Pfam" id="PF00535"/>
    </source>
</evidence>
<dbReference type="SUPFAM" id="SSF48452">
    <property type="entry name" value="TPR-like"/>
    <property type="match status" value="1"/>
</dbReference>
<dbReference type="Pfam" id="PF00535">
    <property type="entry name" value="Glycos_transf_2"/>
    <property type="match status" value="1"/>
</dbReference>
<proteinExistence type="predicted"/>
<gene>
    <name evidence="2" type="ORF">IAB27_06510</name>
</gene>
<dbReference type="InterPro" id="IPR011990">
    <property type="entry name" value="TPR-like_helical_dom_sf"/>
</dbReference>
<feature type="domain" description="Glycosyltransferase 2-like" evidence="1">
    <location>
        <begin position="5"/>
        <end position="146"/>
    </location>
</feature>